<name>A0A1F5PE63_9BACT</name>
<protein>
    <submittedName>
        <fullName evidence="3">Uncharacterized protein</fullName>
    </submittedName>
</protein>
<evidence type="ECO:0000256" key="1">
    <source>
        <dbReference type="SAM" id="MobiDB-lite"/>
    </source>
</evidence>
<feature type="signal peptide" evidence="2">
    <location>
        <begin position="1"/>
        <end position="24"/>
    </location>
</feature>
<comment type="caution">
    <text evidence="3">The sequence shown here is derived from an EMBL/GenBank/DDBJ whole genome shotgun (WGS) entry which is preliminary data.</text>
</comment>
<evidence type="ECO:0000313" key="4">
    <source>
        <dbReference type="Proteomes" id="UP000178377"/>
    </source>
</evidence>
<sequence>MKSKMIKLLLAKLVFFAMVGTAFAAQSSAPCGTWVKMPNGSKMKSPCPEPALAQESAQDTWSEQAPSSDVWTSGSAQESQQQEAKTSVADDEPATPESTTQTASADQVVESPRNCSALDPTCLQQETKRLNNPSLPTMAVINPITMEEMNGYYGGYRNYSSFYMPDGFQYPAWGTQDPRGQLAAYIQQQLTVQYRSDGRWNVLIAATGQQAQILPGMDAELNTGRGIKNGQGERITNADWNTAHYSVAASVGIVEEDVRNLSIDGGRILRAAETLGLEKAGWFRRFLWETFGTYHHTEQNRAVVGVLHIMIVDNTTRTVVGSYEGMSAVSYEDFNATSMSGVGVVSSKYPGAWKFASDLVRAALLTPRDQKQLNERFVQQRKR</sequence>
<feature type="chain" id="PRO_5009520375" evidence="2">
    <location>
        <begin position="25"/>
        <end position="383"/>
    </location>
</feature>
<evidence type="ECO:0000313" key="3">
    <source>
        <dbReference type="EMBL" id="OGE88213.1"/>
    </source>
</evidence>
<gene>
    <name evidence="3" type="ORF">A2722_01175</name>
</gene>
<reference evidence="3 4" key="1">
    <citation type="journal article" date="2016" name="Nat. Commun.">
        <title>Thousands of microbial genomes shed light on interconnected biogeochemical processes in an aquifer system.</title>
        <authorList>
            <person name="Anantharaman K."/>
            <person name="Brown C.T."/>
            <person name="Hug L.A."/>
            <person name="Sharon I."/>
            <person name="Castelle C.J."/>
            <person name="Probst A.J."/>
            <person name="Thomas B.C."/>
            <person name="Singh A."/>
            <person name="Wilkins M.J."/>
            <person name="Karaoz U."/>
            <person name="Brodie E.L."/>
            <person name="Williams K.H."/>
            <person name="Hubbard S.S."/>
            <person name="Banfield J.F."/>
        </authorList>
    </citation>
    <scope>NUCLEOTIDE SEQUENCE [LARGE SCALE GENOMIC DNA]</scope>
</reference>
<feature type="compositionally biased region" description="Polar residues" evidence="1">
    <location>
        <begin position="55"/>
        <end position="74"/>
    </location>
</feature>
<keyword evidence="2" id="KW-0732">Signal</keyword>
<accession>A0A1F5PE63</accession>
<proteinExistence type="predicted"/>
<dbReference type="AlphaFoldDB" id="A0A1F5PE63"/>
<feature type="compositionally biased region" description="Polar residues" evidence="1">
    <location>
        <begin position="96"/>
        <end position="105"/>
    </location>
</feature>
<evidence type="ECO:0000256" key="2">
    <source>
        <dbReference type="SAM" id="SignalP"/>
    </source>
</evidence>
<organism evidence="3 4">
    <name type="scientific">Candidatus Doudnabacteria bacterium RIFCSPHIGHO2_01_FULL_50_11</name>
    <dbReference type="NCBI Taxonomy" id="1817828"/>
    <lineage>
        <taxon>Bacteria</taxon>
        <taxon>Candidatus Doudnaibacteriota</taxon>
    </lineage>
</organism>
<dbReference type="EMBL" id="MFEO01000036">
    <property type="protein sequence ID" value="OGE88213.1"/>
    <property type="molecule type" value="Genomic_DNA"/>
</dbReference>
<feature type="region of interest" description="Disordered" evidence="1">
    <location>
        <begin position="41"/>
        <end position="111"/>
    </location>
</feature>
<feature type="compositionally biased region" description="Low complexity" evidence="1">
    <location>
        <begin position="75"/>
        <end position="84"/>
    </location>
</feature>
<dbReference type="Proteomes" id="UP000178377">
    <property type="component" value="Unassembled WGS sequence"/>
</dbReference>